<sequence length="198" mass="21435">IWCRLDSWHEHGQARYMCMYYSLRAQDEETRVIDGVAGGGVPAAETSWHAVKRGKRDIYLPGAGCGTGGSRRPQMNRHAREAGGIPPTNAMVVMMLGTGMGTTARKSMAMEPMQTMARQGPPDATQTQPRPLCGQSGLHVLRTATIVGWWPGSASSREIGVSSAGVGIDGARRLHVPRCTLFVCAVHVPAWTCAYERE</sequence>
<dbReference type="EMBL" id="KB445569">
    <property type="protein sequence ID" value="EMD96842.1"/>
    <property type="molecule type" value="Genomic_DNA"/>
</dbReference>
<name>M2VA77_COCH5</name>
<dbReference type="Proteomes" id="UP000016936">
    <property type="component" value="Unassembled WGS sequence"/>
</dbReference>
<reference evidence="3" key="2">
    <citation type="journal article" date="2013" name="PLoS Genet.">
        <title>Comparative genome structure, secondary metabolite, and effector coding capacity across Cochliobolus pathogens.</title>
        <authorList>
            <person name="Condon B.J."/>
            <person name="Leng Y."/>
            <person name="Wu D."/>
            <person name="Bushley K.E."/>
            <person name="Ohm R.A."/>
            <person name="Otillar R."/>
            <person name="Martin J."/>
            <person name="Schackwitz W."/>
            <person name="Grimwood J."/>
            <person name="MohdZainudin N."/>
            <person name="Xue C."/>
            <person name="Wang R."/>
            <person name="Manning V.A."/>
            <person name="Dhillon B."/>
            <person name="Tu Z.J."/>
            <person name="Steffenson B.J."/>
            <person name="Salamov A."/>
            <person name="Sun H."/>
            <person name="Lowry S."/>
            <person name="LaButti K."/>
            <person name="Han J."/>
            <person name="Copeland A."/>
            <person name="Lindquist E."/>
            <person name="Barry K."/>
            <person name="Schmutz J."/>
            <person name="Baker S.E."/>
            <person name="Ciuffetti L.M."/>
            <person name="Grigoriev I.V."/>
            <person name="Zhong S."/>
            <person name="Turgeon B.G."/>
        </authorList>
    </citation>
    <scope>NUCLEOTIDE SEQUENCE [LARGE SCALE GENOMIC DNA]</scope>
    <source>
        <strain evidence="3">C5 / ATCC 48332 / race O</strain>
    </source>
</reference>
<dbReference type="OMA" id="AETSWHA"/>
<evidence type="ECO:0000313" key="2">
    <source>
        <dbReference type="EMBL" id="EMD96842.1"/>
    </source>
</evidence>
<dbReference type="AlphaFoldDB" id="M2VA77"/>
<gene>
    <name evidence="2" type="ORF">COCHEDRAFT_1086167</name>
</gene>
<accession>M2VA77</accession>
<dbReference type="OrthoDB" id="10379326at2759"/>
<keyword evidence="3" id="KW-1185">Reference proteome</keyword>
<evidence type="ECO:0000256" key="1">
    <source>
        <dbReference type="SAM" id="MobiDB-lite"/>
    </source>
</evidence>
<protein>
    <submittedName>
        <fullName evidence="2">Uncharacterized protein</fullName>
    </submittedName>
</protein>
<reference evidence="2 3" key="1">
    <citation type="journal article" date="2012" name="PLoS Pathog.">
        <title>Diverse lifestyles and strategies of plant pathogenesis encoded in the genomes of eighteen Dothideomycetes fungi.</title>
        <authorList>
            <person name="Ohm R.A."/>
            <person name="Feau N."/>
            <person name="Henrissat B."/>
            <person name="Schoch C.L."/>
            <person name="Horwitz B.A."/>
            <person name="Barry K.W."/>
            <person name="Condon B.J."/>
            <person name="Copeland A.C."/>
            <person name="Dhillon B."/>
            <person name="Glaser F."/>
            <person name="Hesse C.N."/>
            <person name="Kosti I."/>
            <person name="LaButti K."/>
            <person name="Lindquist E.A."/>
            <person name="Lucas S."/>
            <person name="Salamov A.A."/>
            <person name="Bradshaw R.E."/>
            <person name="Ciuffetti L."/>
            <person name="Hamelin R.C."/>
            <person name="Kema G.H.J."/>
            <person name="Lawrence C."/>
            <person name="Scott J.A."/>
            <person name="Spatafora J.W."/>
            <person name="Turgeon B.G."/>
            <person name="de Wit P.J.G.M."/>
            <person name="Zhong S."/>
            <person name="Goodwin S.B."/>
            <person name="Grigoriev I.V."/>
        </authorList>
    </citation>
    <scope>NUCLEOTIDE SEQUENCE [LARGE SCALE GENOMIC DNA]</scope>
    <source>
        <strain evidence="3">C5 / ATCC 48332 / race O</strain>
    </source>
</reference>
<organism evidence="2 3">
    <name type="scientific">Cochliobolus heterostrophus (strain C5 / ATCC 48332 / race O)</name>
    <name type="common">Southern corn leaf blight fungus</name>
    <name type="synonym">Bipolaris maydis</name>
    <dbReference type="NCBI Taxonomy" id="701091"/>
    <lineage>
        <taxon>Eukaryota</taxon>
        <taxon>Fungi</taxon>
        <taxon>Dikarya</taxon>
        <taxon>Ascomycota</taxon>
        <taxon>Pezizomycotina</taxon>
        <taxon>Dothideomycetes</taxon>
        <taxon>Pleosporomycetidae</taxon>
        <taxon>Pleosporales</taxon>
        <taxon>Pleosporineae</taxon>
        <taxon>Pleosporaceae</taxon>
        <taxon>Bipolaris</taxon>
    </lineage>
</organism>
<feature type="region of interest" description="Disordered" evidence="1">
    <location>
        <begin position="62"/>
        <end position="84"/>
    </location>
</feature>
<dbReference type="HOGENOM" id="CLU_139867_0_0_1"/>
<feature type="non-terminal residue" evidence="2">
    <location>
        <position position="1"/>
    </location>
</feature>
<proteinExistence type="predicted"/>
<evidence type="ECO:0000313" key="3">
    <source>
        <dbReference type="Proteomes" id="UP000016936"/>
    </source>
</evidence>